<dbReference type="AlphaFoldDB" id="A0A1Y5U0N3"/>
<dbReference type="Gene3D" id="1.10.10.10">
    <property type="entry name" value="Winged helix-like DNA-binding domain superfamily/Winged helix DNA-binding domain"/>
    <property type="match status" value="1"/>
</dbReference>
<keyword evidence="1" id="KW-0805">Transcription regulation</keyword>
<protein>
    <submittedName>
        <fullName evidence="5">Putative transcriptional regulatory protein NarL</fullName>
    </submittedName>
</protein>
<accession>A0A1Y5U0N3</accession>
<evidence type="ECO:0000256" key="2">
    <source>
        <dbReference type="ARBA" id="ARBA00023125"/>
    </source>
</evidence>
<proteinExistence type="predicted"/>
<sequence length="281" mass="31331">MSLAECLAQAGRDRLSLVRGDRGSVAFSGVTAHVALMSLEDFFSGPGAPEFLHIFSTCLQSIGTPGFNARFLELIEQVIKADQCMVFSYKTPRPQCYLTYNERHAKGVQNMVQTYLREGFKQDPSRAAIEQVRETGQLVIATMDQVDGDEPFAAAGIGDRLTVIARRDEDVIAMNFFRFKENGRFFVSENQLRLDFWNAIAQTVLLHFSDRNGSKLQSPLNSLSAREKEICEGMLRGLTADAIAWELDVAPSTVMTYRKRAYEKLGINSKSALFMLCNTGS</sequence>
<dbReference type="GO" id="GO:0006355">
    <property type="term" value="P:regulation of DNA-templated transcription"/>
    <property type="evidence" value="ECO:0007669"/>
    <property type="project" value="InterPro"/>
</dbReference>
<dbReference type="EMBL" id="FWFO01000008">
    <property type="protein sequence ID" value="SLN73707.1"/>
    <property type="molecule type" value="Genomic_DNA"/>
</dbReference>
<keyword evidence="3" id="KW-0804">Transcription</keyword>
<dbReference type="InterPro" id="IPR036388">
    <property type="entry name" value="WH-like_DNA-bd_sf"/>
</dbReference>
<evidence type="ECO:0000313" key="6">
    <source>
        <dbReference type="Proteomes" id="UP000193077"/>
    </source>
</evidence>
<keyword evidence="6" id="KW-1185">Reference proteome</keyword>
<evidence type="ECO:0000259" key="4">
    <source>
        <dbReference type="PROSITE" id="PS50043"/>
    </source>
</evidence>
<evidence type="ECO:0000256" key="1">
    <source>
        <dbReference type="ARBA" id="ARBA00023015"/>
    </source>
</evidence>
<evidence type="ECO:0000256" key="3">
    <source>
        <dbReference type="ARBA" id="ARBA00023163"/>
    </source>
</evidence>
<name>A0A1Y5U0N3_9RHOB</name>
<gene>
    <name evidence="5" type="primary">narL</name>
    <name evidence="5" type="ORF">TRL7639_04448</name>
</gene>
<dbReference type="InterPro" id="IPR000792">
    <property type="entry name" value="Tscrpt_reg_LuxR_C"/>
</dbReference>
<dbReference type="PANTHER" id="PTHR44688:SF16">
    <property type="entry name" value="DNA-BINDING TRANSCRIPTIONAL ACTIVATOR DEVR_DOSR"/>
    <property type="match status" value="1"/>
</dbReference>
<dbReference type="PROSITE" id="PS00622">
    <property type="entry name" value="HTH_LUXR_1"/>
    <property type="match status" value="1"/>
</dbReference>
<reference evidence="5 6" key="1">
    <citation type="submission" date="2017-03" db="EMBL/GenBank/DDBJ databases">
        <authorList>
            <person name="Afonso C.L."/>
            <person name="Miller P.J."/>
            <person name="Scott M.A."/>
            <person name="Spackman E."/>
            <person name="Goraichik I."/>
            <person name="Dimitrov K.M."/>
            <person name="Suarez D.L."/>
            <person name="Swayne D.E."/>
        </authorList>
    </citation>
    <scope>NUCLEOTIDE SEQUENCE [LARGE SCALE GENOMIC DNA]</scope>
    <source>
        <strain evidence="5 6">CECT 7639</strain>
    </source>
</reference>
<feature type="domain" description="HTH luxR-type" evidence="4">
    <location>
        <begin position="216"/>
        <end position="281"/>
    </location>
</feature>
<dbReference type="GO" id="GO:0003677">
    <property type="term" value="F:DNA binding"/>
    <property type="evidence" value="ECO:0007669"/>
    <property type="project" value="UniProtKB-KW"/>
</dbReference>
<dbReference type="SUPFAM" id="SSF46894">
    <property type="entry name" value="C-terminal effector domain of the bipartite response regulators"/>
    <property type="match status" value="1"/>
</dbReference>
<dbReference type="PRINTS" id="PR00038">
    <property type="entry name" value="HTHLUXR"/>
</dbReference>
<keyword evidence="2" id="KW-0238">DNA-binding</keyword>
<dbReference type="Pfam" id="PF00196">
    <property type="entry name" value="GerE"/>
    <property type="match status" value="1"/>
</dbReference>
<evidence type="ECO:0000313" key="5">
    <source>
        <dbReference type="EMBL" id="SLN73707.1"/>
    </source>
</evidence>
<dbReference type="InterPro" id="IPR016032">
    <property type="entry name" value="Sig_transdc_resp-reg_C-effctor"/>
</dbReference>
<dbReference type="SMART" id="SM00421">
    <property type="entry name" value="HTH_LUXR"/>
    <property type="match status" value="1"/>
</dbReference>
<dbReference type="Proteomes" id="UP000193077">
    <property type="component" value="Unassembled WGS sequence"/>
</dbReference>
<dbReference type="PROSITE" id="PS50043">
    <property type="entry name" value="HTH_LUXR_2"/>
    <property type="match status" value="1"/>
</dbReference>
<dbReference type="PANTHER" id="PTHR44688">
    <property type="entry name" value="DNA-BINDING TRANSCRIPTIONAL ACTIVATOR DEVR_DOSR"/>
    <property type="match status" value="1"/>
</dbReference>
<dbReference type="CDD" id="cd06170">
    <property type="entry name" value="LuxR_C_like"/>
    <property type="match status" value="1"/>
</dbReference>
<organism evidence="5 6">
    <name type="scientific">Falsiruegeria litorea R37</name>
    <dbReference type="NCBI Taxonomy" id="1200284"/>
    <lineage>
        <taxon>Bacteria</taxon>
        <taxon>Pseudomonadati</taxon>
        <taxon>Pseudomonadota</taxon>
        <taxon>Alphaproteobacteria</taxon>
        <taxon>Rhodobacterales</taxon>
        <taxon>Roseobacteraceae</taxon>
        <taxon>Falsiruegeria</taxon>
    </lineage>
</organism>